<evidence type="ECO:0000259" key="1">
    <source>
        <dbReference type="Pfam" id="PF24722"/>
    </source>
</evidence>
<evidence type="ECO:0000313" key="2">
    <source>
        <dbReference type="EMBL" id="TDQ77855.1"/>
    </source>
</evidence>
<gene>
    <name evidence="2" type="ORF">CLV99_1821</name>
</gene>
<proteinExistence type="predicted"/>
<evidence type="ECO:0000313" key="3">
    <source>
        <dbReference type="Proteomes" id="UP000295292"/>
    </source>
</evidence>
<dbReference type="InterPro" id="IPR056091">
    <property type="entry name" value="DUF7674"/>
</dbReference>
<protein>
    <recommendedName>
        <fullName evidence="1">DUF7674 domain-containing protein</fullName>
    </recommendedName>
</protein>
<name>A0A4R6WNR3_9SPHI</name>
<dbReference type="Proteomes" id="UP000295292">
    <property type="component" value="Unassembled WGS sequence"/>
</dbReference>
<organism evidence="2 3">
    <name type="scientific">Sphingobacterium yanglingense</name>
    <dbReference type="NCBI Taxonomy" id="1437280"/>
    <lineage>
        <taxon>Bacteria</taxon>
        <taxon>Pseudomonadati</taxon>
        <taxon>Bacteroidota</taxon>
        <taxon>Sphingobacteriia</taxon>
        <taxon>Sphingobacteriales</taxon>
        <taxon>Sphingobacteriaceae</taxon>
        <taxon>Sphingobacterium</taxon>
    </lineage>
</organism>
<sequence>MKMKKVNEENIANYLADDCREIEEEIQQLSRKRNIAGVLQAVVNFLKNLLHHNRLTEVSAHLQFMARLYRSGNRYVRYLIENLVVRSFEGLKRQCAQGQWELLYAGIPVQLQHIYQRQTAENLIQKSKL</sequence>
<keyword evidence="3" id="KW-1185">Reference proteome</keyword>
<dbReference type="EMBL" id="SNYV01000013">
    <property type="protein sequence ID" value="TDQ77855.1"/>
    <property type="molecule type" value="Genomic_DNA"/>
</dbReference>
<feature type="domain" description="DUF7674" evidence="1">
    <location>
        <begin position="13"/>
        <end position="118"/>
    </location>
</feature>
<dbReference type="RefSeq" id="WP_162850068.1">
    <property type="nucleotide sequence ID" value="NZ_SNYV01000013.1"/>
</dbReference>
<dbReference type="Pfam" id="PF24722">
    <property type="entry name" value="DUF7674"/>
    <property type="match status" value="1"/>
</dbReference>
<comment type="caution">
    <text evidence="2">The sequence shown here is derived from an EMBL/GenBank/DDBJ whole genome shotgun (WGS) entry which is preliminary data.</text>
</comment>
<dbReference type="AlphaFoldDB" id="A0A4R6WNR3"/>
<reference evidence="2 3" key="1">
    <citation type="submission" date="2019-03" db="EMBL/GenBank/DDBJ databases">
        <title>Genomic Encyclopedia of Archaeal and Bacterial Type Strains, Phase II (KMG-II): from individual species to whole genera.</title>
        <authorList>
            <person name="Goeker M."/>
        </authorList>
    </citation>
    <scope>NUCLEOTIDE SEQUENCE [LARGE SCALE GENOMIC DNA]</scope>
    <source>
        <strain evidence="2 3">DSM 28353</strain>
    </source>
</reference>
<accession>A0A4R6WNR3</accession>